<dbReference type="InterPro" id="IPR036962">
    <property type="entry name" value="Glyco_hydro_3_N_sf"/>
</dbReference>
<dbReference type="InterPro" id="IPR017853">
    <property type="entry name" value="GH"/>
</dbReference>
<evidence type="ECO:0000256" key="8">
    <source>
        <dbReference type="ARBA" id="ARBA00023277"/>
    </source>
</evidence>
<sequence>MKIHSFALIGAIFGSASASSNTNQGLLSNGQVSLGDWQAAYENASHFVSKPNTTEKINLITGSSVNTTDGQTFTALEFLDGSMGLQDYYYVSAFSQASGLAMTWDKDAIYAQAKAVATEFYLKGIQVVDGPTSQPLGRTPWGGRSVETFGSDPYLNGIATGLSAKAYKDTGVIGGAKETNRTGSMGGGVGAGGGAGGPPSMDSSSSSASPSSSSTAAQPSSSSAGGMDGGASMSSPSSSSSSGAPYSSNADTKTLHEMYLWSFYDGVHSGLGGAMCL</sequence>
<dbReference type="PANTHER" id="PTHR42715:SF14">
    <property type="entry name" value="BETA-GLUCOSIDASE D-RELATED"/>
    <property type="match status" value="1"/>
</dbReference>
<evidence type="ECO:0000256" key="3">
    <source>
        <dbReference type="ARBA" id="ARBA00005336"/>
    </source>
</evidence>
<dbReference type="GO" id="GO:0008422">
    <property type="term" value="F:beta-glucosidase activity"/>
    <property type="evidence" value="ECO:0007669"/>
    <property type="project" value="UniProtKB-EC"/>
</dbReference>
<evidence type="ECO:0000256" key="10">
    <source>
        <dbReference type="ARBA" id="ARBA00023326"/>
    </source>
</evidence>
<keyword evidence="7" id="KW-0325">Glycoprotein</keyword>
<dbReference type="EC" id="3.2.1.21" evidence="4"/>
<evidence type="ECO:0000256" key="9">
    <source>
        <dbReference type="ARBA" id="ARBA00023295"/>
    </source>
</evidence>
<dbReference type="GeneID" id="81356820"/>
<gene>
    <name evidence="13" type="ORF">N7532_005347</name>
</gene>
<evidence type="ECO:0000256" key="2">
    <source>
        <dbReference type="ARBA" id="ARBA00004987"/>
    </source>
</evidence>
<dbReference type="Proteomes" id="UP001149074">
    <property type="component" value="Unassembled WGS sequence"/>
</dbReference>
<comment type="pathway">
    <text evidence="2">Glycan metabolism; cellulose degradation.</text>
</comment>
<evidence type="ECO:0000256" key="5">
    <source>
        <dbReference type="ARBA" id="ARBA00022801"/>
    </source>
</evidence>
<keyword evidence="10" id="KW-0624">Polysaccharide degradation</keyword>
<comment type="caution">
    <text evidence="13">The sequence shown here is derived from an EMBL/GenBank/DDBJ whole genome shotgun (WGS) entry which is preliminary data.</text>
</comment>
<dbReference type="EMBL" id="JAPQKI010000005">
    <property type="protein sequence ID" value="KAJ5098346.1"/>
    <property type="molecule type" value="Genomic_DNA"/>
</dbReference>
<evidence type="ECO:0000256" key="6">
    <source>
        <dbReference type="ARBA" id="ARBA00023001"/>
    </source>
</evidence>
<protein>
    <recommendedName>
        <fullName evidence="4">beta-glucosidase</fullName>
        <ecNumber evidence="4">3.2.1.21</ecNumber>
    </recommendedName>
</protein>
<dbReference type="OrthoDB" id="416222at2759"/>
<dbReference type="AlphaFoldDB" id="A0A9W9FDQ7"/>
<comment type="similarity">
    <text evidence="3">Belongs to the glycosyl hydrolase 3 family.</text>
</comment>
<organism evidence="13 14">
    <name type="scientific">Penicillium argentinense</name>
    <dbReference type="NCBI Taxonomy" id="1131581"/>
    <lineage>
        <taxon>Eukaryota</taxon>
        <taxon>Fungi</taxon>
        <taxon>Dikarya</taxon>
        <taxon>Ascomycota</taxon>
        <taxon>Pezizomycotina</taxon>
        <taxon>Eurotiomycetes</taxon>
        <taxon>Eurotiomycetidae</taxon>
        <taxon>Eurotiales</taxon>
        <taxon>Aspergillaceae</taxon>
        <taxon>Penicillium</taxon>
    </lineage>
</organism>
<evidence type="ECO:0000313" key="14">
    <source>
        <dbReference type="Proteomes" id="UP001149074"/>
    </source>
</evidence>
<feature type="compositionally biased region" description="Gly residues" evidence="11">
    <location>
        <begin position="184"/>
        <end position="197"/>
    </location>
</feature>
<evidence type="ECO:0000256" key="1">
    <source>
        <dbReference type="ARBA" id="ARBA00000448"/>
    </source>
</evidence>
<keyword evidence="14" id="KW-1185">Reference proteome</keyword>
<accession>A0A9W9FDQ7</accession>
<evidence type="ECO:0000256" key="12">
    <source>
        <dbReference type="SAM" id="SignalP"/>
    </source>
</evidence>
<keyword evidence="12" id="KW-0732">Signal</keyword>
<dbReference type="PANTHER" id="PTHR42715">
    <property type="entry name" value="BETA-GLUCOSIDASE"/>
    <property type="match status" value="1"/>
</dbReference>
<evidence type="ECO:0000256" key="4">
    <source>
        <dbReference type="ARBA" id="ARBA00012744"/>
    </source>
</evidence>
<comment type="catalytic activity">
    <reaction evidence="1">
        <text>Hydrolysis of terminal, non-reducing beta-D-glucosyl residues with release of beta-D-glucose.</text>
        <dbReference type="EC" id="3.2.1.21"/>
    </reaction>
</comment>
<feature type="signal peptide" evidence="12">
    <location>
        <begin position="1"/>
        <end position="18"/>
    </location>
</feature>
<reference evidence="13" key="2">
    <citation type="journal article" date="2023" name="IMA Fungus">
        <title>Comparative genomic study of the Penicillium genus elucidates a diverse pangenome and 15 lateral gene transfer events.</title>
        <authorList>
            <person name="Petersen C."/>
            <person name="Sorensen T."/>
            <person name="Nielsen M.R."/>
            <person name="Sondergaard T.E."/>
            <person name="Sorensen J.L."/>
            <person name="Fitzpatrick D.A."/>
            <person name="Frisvad J.C."/>
            <person name="Nielsen K.L."/>
        </authorList>
    </citation>
    <scope>NUCLEOTIDE SEQUENCE</scope>
    <source>
        <strain evidence="13">IBT 30761</strain>
    </source>
</reference>
<evidence type="ECO:0000256" key="11">
    <source>
        <dbReference type="SAM" id="MobiDB-lite"/>
    </source>
</evidence>
<reference evidence="13" key="1">
    <citation type="submission" date="2022-11" db="EMBL/GenBank/DDBJ databases">
        <authorList>
            <person name="Petersen C."/>
        </authorList>
    </citation>
    <scope>NUCLEOTIDE SEQUENCE</scope>
    <source>
        <strain evidence="13">IBT 30761</strain>
    </source>
</reference>
<dbReference type="InterPro" id="IPR001764">
    <property type="entry name" value="Glyco_hydro_3_N"/>
</dbReference>
<dbReference type="Gene3D" id="3.20.20.300">
    <property type="entry name" value="Glycoside hydrolase, family 3, N-terminal domain"/>
    <property type="match status" value="1"/>
</dbReference>
<evidence type="ECO:0000256" key="7">
    <source>
        <dbReference type="ARBA" id="ARBA00023180"/>
    </source>
</evidence>
<feature type="region of interest" description="Disordered" evidence="11">
    <location>
        <begin position="175"/>
        <end position="249"/>
    </location>
</feature>
<evidence type="ECO:0000313" key="13">
    <source>
        <dbReference type="EMBL" id="KAJ5098346.1"/>
    </source>
</evidence>
<keyword evidence="6" id="KW-0136">Cellulose degradation</keyword>
<dbReference type="PRINTS" id="PR00133">
    <property type="entry name" value="GLHYDRLASE3"/>
</dbReference>
<keyword evidence="5" id="KW-0378">Hydrolase</keyword>
<keyword evidence="8" id="KW-0119">Carbohydrate metabolism</keyword>
<feature type="compositionally biased region" description="Low complexity" evidence="11">
    <location>
        <begin position="198"/>
        <end position="248"/>
    </location>
</feature>
<dbReference type="RefSeq" id="XP_056474000.1">
    <property type="nucleotide sequence ID" value="XM_056617841.1"/>
</dbReference>
<feature type="chain" id="PRO_5040903597" description="beta-glucosidase" evidence="12">
    <location>
        <begin position="19"/>
        <end position="277"/>
    </location>
</feature>
<name>A0A9W9FDQ7_9EURO</name>
<dbReference type="GO" id="GO:0030245">
    <property type="term" value="P:cellulose catabolic process"/>
    <property type="evidence" value="ECO:0007669"/>
    <property type="project" value="UniProtKB-KW"/>
</dbReference>
<dbReference type="SUPFAM" id="SSF51445">
    <property type="entry name" value="(Trans)glycosidases"/>
    <property type="match status" value="1"/>
</dbReference>
<dbReference type="InterPro" id="IPR050288">
    <property type="entry name" value="Cellulose_deg_GH3"/>
</dbReference>
<proteinExistence type="inferred from homology"/>
<keyword evidence="9" id="KW-0326">Glycosidase</keyword>